<gene>
    <name evidence="2" type="ORF">COEREDRAFT_42143</name>
</gene>
<dbReference type="Proteomes" id="UP000242474">
    <property type="component" value="Unassembled WGS sequence"/>
</dbReference>
<evidence type="ECO:0000313" key="2">
    <source>
        <dbReference type="EMBL" id="PIA16651.1"/>
    </source>
</evidence>
<feature type="region of interest" description="Disordered" evidence="1">
    <location>
        <begin position="161"/>
        <end position="185"/>
    </location>
</feature>
<evidence type="ECO:0000313" key="3">
    <source>
        <dbReference type="Proteomes" id="UP000242474"/>
    </source>
</evidence>
<feature type="compositionally biased region" description="Low complexity" evidence="1">
    <location>
        <begin position="172"/>
        <end position="182"/>
    </location>
</feature>
<dbReference type="AlphaFoldDB" id="A0A2G5BCC6"/>
<dbReference type="EMBL" id="KZ303498">
    <property type="protein sequence ID" value="PIA16651.1"/>
    <property type="molecule type" value="Genomic_DNA"/>
</dbReference>
<sequence>MILVFAQPSLYVKLIRLVVMYSVCILPIALAEISAILSPLASTVWVPGEQGTISYRISGEPDGESYEIDLMSGDPNNAQLVHVFEQTAEPTIAGINSVTVDIPSTIPEGTYGVRLGLPDDKEWKYSQLFSISHDGSVAADTAGDKEVVGNSFAPVLADVKDSEGDKSHTEQTTEQSESSSQTLSGRGASIASRHLALVAIIYFF</sequence>
<dbReference type="OrthoDB" id="5564519at2759"/>
<accession>A0A2G5BCC6</accession>
<keyword evidence="3" id="KW-1185">Reference proteome</keyword>
<organism evidence="2 3">
    <name type="scientific">Coemansia reversa (strain ATCC 12441 / NRRL 1564)</name>
    <dbReference type="NCBI Taxonomy" id="763665"/>
    <lineage>
        <taxon>Eukaryota</taxon>
        <taxon>Fungi</taxon>
        <taxon>Fungi incertae sedis</taxon>
        <taxon>Zoopagomycota</taxon>
        <taxon>Kickxellomycotina</taxon>
        <taxon>Kickxellomycetes</taxon>
        <taxon>Kickxellales</taxon>
        <taxon>Kickxellaceae</taxon>
        <taxon>Coemansia</taxon>
    </lineage>
</organism>
<dbReference type="STRING" id="763665.A0A2G5BCC6"/>
<evidence type="ECO:0000256" key="1">
    <source>
        <dbReference type="SAM" id="MobiDB-lite"/>
    </source>
</evidence>
<feature type="compositionally biased region" description="Basic and acidic residues" evidence="1">
    <location>
        <begin position="161"/>
        <end position="171"/>
    </location>
</feature>
<reference evidence="2 3" key="1">
    <citation type="journal article" date="2015" name="Genome Biol. Evol.">
        <title>Phylogenomic analyses indicate that early fungi evolved digesting cell walls of algal ancestors of land plants.</title>
        <authorList>
            <person name="Chang Y."/>
            <person name="Wang S."/>
            <person name="Sekimoto S."/>
            <person name="Aerts A.L."/>
            <person name="Choi C."/>
            <person name="Clum A."/>
            <person name="LaButti K.M."/>
            <person name="Lindquist E.A."/>
            <person name="Yee Ngan C."/>
            <person name="Ohm R.A."/>
            <person name="Salamov A.A."/>
            <person name="Grigoriev I.V."/>
            <person name="Spatafora J.W."/>
            <person name="Berbee M.L."/>
        </authorList>
    </citation>
    <scope>NUCLEOTIDE SEQUENCE [LARGE SCALE GENOMIC DNA]</scope>
    <source>
        <strain evidence="2 3">NRRL 1564</strain>
    </source>
</reference>
<name>A0A2G5BCC6_COERN</name>
<proteinExistence type="predicted"/>
<protein>
    <submittedName>
        <fullName evidence="2">Uncharacterized protein</fullName>
    </submittedName>
</protein>